<sequence length="172" mass="19610">MTKLIYQSHTNLPEPIKGIHRLFKKNELQGIATELSLESFKSMNVRNLVLTIANNLEDEGIPEVENCSDSLFEFLLNTNYIDEDGDVQELEISTGGGVEEEESTEILDEDIPECFTYADNRDPACNRCKLYINCYEERISSRPRCFGREFSSQAEECQNCLEFADCNIVSSQ</sequence>
<protein>
    <submittedName>
        <fullName evidence="1">Uncharacterized protein</fullName>
    </submittedName>
</protein>
<gene>
    <name evidence="1" type="ORF">LCGC14_0506710</name>
</gene>
<dbReference type="AlphaFoldDB" id="A0A0F9UP24"/>
<organism evidence="1">
    <name type="scientific">marine sediment metagenome</name>
    <dbReference type="NCBI Taxonomy" id="412755"/>
    <lineage>
        <taxon>unclassified sequences</taxon>
        <taxon>metagenomes</taxon>
        <taxon>ecological metagenomes</taxon>
    </lineage>
</organism>
<accession>A0A0F9UP24</accession>
<comment type="caution">
    <text evidence="1">The sequence shown here is derived from an EMBL/GenBank/DDBJ whole genome shotgun (WGS) entry which is preliminary data.</text>
</comment>
<dbReference type="EMBL" id="LAZR01000606">
    <property type="protein sequence ID" value="KKN62961.1"/>
    <property type="molecule type" value="Genomic_DNA"/>
</dbReference>
<proteinExistence type="predicted"/>
<reference evidence="1" key="1">
    <citation type="journal article" date="2015" name="Nature">
        <title>Complex archaea that bridge the gap between prokaryotes and eukaryotes.</title>
        <authorList>
            <person name="Spang A."/>
            <person name="Saw J.H."/>
            <person name="Jorgensen S.L."/>
            <person name="Zaremba-Niedzwiedzka K."/>
            <person name="Martijn J."/>
            <person name="Lind A.E."/>
            <person name="van Eijk R."/>
            <person name="Schleper C."/>
            <person name="Guy L."/>
            <person name="Ettema T.J."/>
        </authorList>
    </citation>
    <scope>NUCLEOTIDE SEQUENCE</scope>
</reference>
<name>A0A0F9UP24_9ZZZZ</name>
<evidence type="ECO:0000313" key="1">
    <source>
        <dbReference type="EMBL" id="KKN62961.1"/>
    </source>
</evidence>